<dbReference type="AlphaFoldDB" id="A0AAW0NE58"/>
<keyword evidence="2" id="KW-1185">Reference proteome</keyword>
<gene>
    <name evidence="1" type="ORF">WMY93_019413</name>
</gene>
<dbReference type="Proteomes" id="UP001460270">
    <property type="component" value="Unassembled WGS sequence"/>
</dbReference>
<organism evidence="1 2">
    <name type="scientific">Mugilogobius chulae</name>
    <name type="common">yellowstripe goby</name>
    <dbReference type="NCBI Taxonomy" id="88201"/>
    <lineage>
        <taxon>Eukaryota</taxon>
        <taxon>Metazoa</taxon>
        <taxon>Chordata</taxon>
        <taxon>Craniata</taxon>
        <taxon>Vertebrata</taxon>
        <taxon>Euteleostomi</taxon>
        <taxon>Actinopterygii</taxon>
        <taxon>Neopterygii</taxon>
        <taxon>Teleostei</taxon>
        <taxon>Neoteleostei</taxon>
        <taxon>Acanthomorphata</taxon>
        <taxon>Gobiaria</taxon>
        <taxon>Gobiiformes</taxon>
        <taxon>Gobioidei</taxon>
        <taxon>Gobiidae</taxon>
        <taxon>Gobionellinae</taxon>
        <taxon>Mugilogobius</taxon>
    </lineage>
</organism>
<reference evidence="2" key="1">
    <citation type="submission" date="2024-04" db="EMBL/GenBank/DDBJ databases">
        <title>Salinicola lusitanus LLJ914,a marine bacterium isolated from the Okinawa Trough.</title>
        <authorList>
            <person name="Li J."/>
        </authorList>
    </citation>
    <scope>NUCLEOTIDE SEQUENCE [LARGE SCALE GENOMIC DNA]</scope>
</reference>
<evidence type="ECO:0000313" key="2">
    <source>
        <dbReference type="Proteomes" id="UP001460270"/>
    </source>
</evidence>
<sequence>MNVKVNVLQWLSLGQEFSPSFRSFQAHRRSFKGSIAPRPAWLDSNFQLDLGLQPCLRPVSEPEQEHELEQASLCVCPVVSTVHSSLQSPVTTVLYVSTAVLCVHNGLVSPVHSPVHSSLVSPLSTAVPGVPCPVPCPQQSHCSLMCPLQSHVSIEVSCVHRGLVCPQKSNLSKEVSCVHRSLMCPQQSRVSTAVSCVHSSLVCPQQSRVSTAVSCVQSRVHMSSAQSKCAKLRQTKAEV</sequence>
<comment type="caution">
    <text evidence="1">The sequence shown here is derived from an EMBL/GenBank/DDBJ whole genome shotgun (WGS) entry which is preliminary data.</text>
</comment>
<name>A0AAW0NE58_9GOBI</name>
<evidence type="ECO:0000313" key="1">
    <source>
        <dbReference type="EMBL" id="KAK7898560.1"/>
    </source>
</evidence>
<proteinExistence type="predicted"/>
<protein>
    <submittedName>
        <fullName evidence="1">Uncharacterized protein</fullName>
    </submittedName>
</protein>
<accession>A0AAW0NE58</accession>
<dbReference type="EMBL" id="JBBPFD010000014">
    <property type="protein sequence ID" value="KAK7898560.1"/>
    <property type="molecule type" value="Genomic_DNA"/>
</dbReference>